<reference evidence="1 2" key="1">
    <citation type="submission" date="2017-11" db="EMBL/GenBank/DDBJ databases">
        <title>De novo assembly and phasing of dikaryotic genomes from two isolates of Puccinia coronata f. sp. avenae, the causal agent of oat crown rust.</title>
        <authorList>
            <person name="Miller M.E."/>
            <person name="Zhang Y."/>
            <person name="Omidvar V."/>
            <person name="Sperschneider J."/>
            <person name="Schwessinger B."/>
            <person name="Raley C."/>
            <person name="Palmer J.M."/>
            <person name="Garnica D."/>
            <person name="Upadhyaya N."/>
            <person name="Rathjen J."/>
            <person name="Taylor J.M."/>
            <person name="Park R.F."/>
            <person name="Dodds P.N."/>
            <person name="Hirsch C.D."/>
            <person name="Kianian S.F."/>
            <person name="Figueroa M."/>
        </authorList>
    </citation>
    <scope>NUCLEOTIDE SEQUENCE [LARGE SCALE GENOMIC DNA]</scope>
    <source>
        <strain evidence="1">12SD80</strain>
    </source>
</reference>
<dbReference type="EMBL" id="PGCI01001295">
    <property type="protein sequence ID" value="PLW05767.1"/>
    <property type="molecule type" value="Genomic_DNA"/>
</dbReference>
<accession>A0A2N5RXQ1</accession>
<name>A0A2N5RXQ1_9BASI</name>
<dbReference type="AlphaFoldDB" id="A0A2N5RXQ1"/>
<comment type="caution">
    <text evidence="1">The sequence shown here is derived from an EMBL/GenBank/DDBJ whole genome shotgun (WGS) entry which is preliminary data.</text>
</comment>
<evidence type="ECO:0000313" key="1">
    <source>
        <dbReference type="EMBL" id="PLW05767.1"/>
    </source>
</evidence>
<proteinExistence type="predicted"/>
<evidence type="ECO:0000313" key="2">
    <source>
        <dbReference type="Proteomes" id="UP000235392"/>
    </source>
</evidence>
<gene>
    <name evidence="1" type="ORF">PCASD_26808</name>
</gene>
<protein>
    <submittedName>
        <fullName evidence="1">Uncharacterized protein</fullName>
    </submittedName>
</protein>
<dbReference type="Proteomes" id="UP000235392">
    <property type="component" value="Unassembled WGS sequence"/>
</dbReference>
<feature type="non-terminal residue" evidence="1">
    <location>
        <position position="118"/>
    </location>
</feature>
<sequence>MDHRKIADFLMNRLEETTLAIDDRRVLQAWEGQGESNNRQGKIKYTLLTEYLHDLKAWNTFHNTPYPPSTETRVKLMLKASGQEDARLPPKPGKAPVLIADLLQLYHFLSGKGPKAET</sequence>
<organism evidence="1 2">
    <name type="scientific">Puccinia coronata f. sp. avenae</name>
    <dbReference type="NCBI Taxonomy" id="200324"/>
    <lineage>
        <taxon>Eukaryota</taxon>
        <taxon>Fungi</taxon>
        <taxon>Dikarya</taxon>
        <taxon>Basidiomycota</taxon>
        <taxon>Pucciniomycotina</taxon>
        <taxon>Pucciniomycetes</taxon>
        <taxon>Pucciniales</taxon>
        <taxon>Pucciniaceae</taxon>
        <taxon>Puccinia</taxon>
    </lineage>
</organism>